<organism evidence="3 4">
    <name type="scientific">Chthoniobacter flavus Ellin428</name>
    <dbReference type="NCBI Taxonomy" id="497964"/>
    <lineage>
        <taxon>Bacteria</taxon>
        <taxon>Pseudomonadati</taxon>
        <taxon>Verrucomicrobiota</taxon>
        <taxon>Spartobacteria</taxon>
        <taxon>Chthoniobacterales</taxon>
        <taxon>Chthoniobacteraceae</taxon>
        <taxon>Chthoniobacter</taxon>
    </lineage>
</organism>
<dbReference type="ESTHER" id="9bact-b4d1u0">
    <property type="family name" value="Carboxypeptidase_S10"/>
</dbReference>
<keyword evidence="3" id="KW-0645">Protease</keyword>
<proteinExistence type="predicted"/>
<keyword evidence="4" id="KW-1185">Reference proteome</keyword>
<dbReference type="InParanoid" id="B4D1U0"/>
<evidence type="ECO:0000313" key="4">
    <source>
        <dbReference type="Proteomes" id="UP000005824"/>
    </source>
</evidence>
<reference evidence="3 4" key="1">
    <citation type="journal article" date="2011" name="J. Bacteriol.">
        <title>Genome sequence of Chthoniobacter flavus Ellin428, an aerobic heterotrophic soil bacterium.</title>
        <authorList>
            <person name="Kant R."/>
            <person name="van Passel M.W."/>
            <person name="Palva A."/>
            <person name="Lucas S."/>
            <person name="Lapidus A."/>
            <person name="Glavina Del Rio T."/>
            <person name="Dalin E."/>
            <person name="Tice H."/>
            <person name="Bruce D."/>
            <person name="Goodwin L."/>
            <person name="Pitluck S."/>
            <person name="Larimer F.W."/>
            <person name="Land M.L."/>
            <person name="Hauser L."/>
            <person name="Sangwan P."/>
            <person name="de Vos W.M."/>
            <person name="Janssen P.H."/>
            <person name="Smidt H."/>
        </authorList>
    </citation>
    <scope>NUCLEOTIDE SEQUENCE [LARGE SCALE GENOMIC DNA]</scope>
    <source>
        <strain evidence="3 4">Ellin428</strain>
    </source>
</reference>
<dbReference type="GO" id="GO:0006508">
    <property type="term" value="P:proteolysis"/>
    <property type="evidence" value="ECO:0007669"/>
    <property type="project" value="InterPro"/>
</dbReference>
<accession>B4D1U0</accession>
<dbReference type="RefSeq" id="WP_006980203.1">
    <property type="nucleotide sequence ID" value="NZ_ABVL01000007.1"/>
</dbReference>
<feature type="chain" id="PRO_5002800346" evidence="2">
    <location>
        <begin position="23"/>
        <end position="525"/>
    </location>
</feature>
<dbReference type="AlphaFoldDB" id="B4D1U0"/>
<dbReference type="SUPFAM" id="SSF53474">
    <property type="entry name" value="alpha/beta-Hydrolases"/>
    <property type="match status" value="1"/>
</dbReference>
<dbReference type="Gene3D" id="3.40.50.1820">
    <property type="entry name" value="alpha/beta hydrolase"/>
    <property type="match status" value="1"/>
</dbReference>
<evidence type="ECO:0000256" key="1">
    <source>
        <dbReference type="SAM" id="MobiDB-lite"/>
    </source>
</evidence>
<feature type="compositionally biased region" description="Basic and acidic residues" evidence="1">
    <location>
        <begin position="27"/>
        <end position="61"/>
    </location>
</feature>
<evidence type="ECO:0000256" key="2">
    <source>
        <dbReference type="SAM" id="SignalP"/>
    </source>
</evidence>
<dbReference type="InterPro" id="IPR001563">
    <property type="entry name" value="Peptidase_S10"/>
</dbReference>
<dbReference type="eggNOG" id="COG2939">
    <property type="taxonomic scope" value="Bacteria"/>
</dbReference>
<feature type="region of interest" description="Disordered" evidence="1">
    <location>
        <begin position="24"/>
        <end position="65"/>
    </location>
</feature>
<keyword evidence="2" id="KW-0732">Signal</keyword>
<keyword evidence="3" id="KW-0378">Hydrolase</keyword>
<dbReference type="Proteomes" id="UP000005824">
    <property type="component" value="Unassembled WGS sequence"/>
</dbReference>
<dbReference type="STRING" id="497964.CfE428DRAFT_2878"/>
<protein>
    <submittedName>
        <fullName evidence="3">Peptidase S10 serine carboxypeptidase</fullName>
    </submittedName>
</protein>
<sequence precursor="true">MIRPLSCLALLSLCAFGFSALADEKEEAGKKPDTEKKEDAKSGDKKPADHKPEEKPKEEKPVVTQGEVTIGGQQVKFQAKTGLLPLLKEDGSGEKAKIFYVYYQALGDDGKPLAPKDAAKRPITFCFNGGPGSSSVWLHFGGLGPRKVDIDPQGLQASPHTAVVPNPNSILDVTDLVFIDPVGTGASRPAKGEKGEQFWSVNGDIDSIGEFIRSLTTREQRWASPKFLCGESYGGIRGSGLCDFLASKFGLYVDGFVCVSGVINFENIGGSLQGALSFLPSYTATAHFHKKLPPDLQADRDKAIAEARTFAQGDYALALLKGDSLPAADRTRIAEKLARLTGLDRDLIERAHLIISPGLFMENLLRKEGKIVGRYDGRVTTEDYDRLNTHPEFDPSYTNIYGAFSSAANASIRSDLNYEWDLPYTILGGVNWSYHDFDGEVVNLEDRLAKALKTNTKLRVLFCLGYRDLAVPMDSTLYSIEHLHIPADLHSNLTIQYYESGHMMYLNQPDAEKLRRDIVTFIRGK</sequence>
<comment type="caution">
    <text evidence="3">The sequence shown here is derived from an EMBL/GenBank/DDBJ whole genome shotgun (WGS) entry which is preliminary data.</text>
</comment>
<gene>
    <name evidence="3" type="ORF">CfE428DRAFT_2878</name>
</gene>
<dbReference type="EMBL" id="ABVL01000007">
    <property type="protein sequence ID" value="EDY19702.1"/>
    <property type="molecule type" value="Genomic_DNA"/>
</dbReference>
<feature type="signal peptide" evidence="2">
    <location>
        <begin position="1"/>
        <end position="22"/>
    </location>
</feature>
<name>B4D1U0_9BACT</name>
<dbReference type="Pfam" id="PF00450">
    <property type="entry name" value="Peptidase_S10"/>
    <property type="match status" value="1"/>
</dbReference>
<evidence type="ECO:0000313" key="3">
    <source>
        <dbReference type="EMBL" id="EDY19702.1"/>
    </source>
</evidence>
<dbReference type="GO" id="GO:0004185">
    <property type="term" value="F:serine-type carboxypeptidase activity"/>
    <property type="evidence" value="ECO:0007669"/>
    <property type="project" value="InterPro"/>
</dbReference>
<keyword evidence="3" id="KW-0121">Carboxypeptidase</keyword>
<dbReference type="InterPro" id="IPR029058">
    <property type="entry name" value="AB_hydrolase_fold"/>
</dbReference>